<keyword evidence="5" id="KW-1185">Reference proteome</keyword>
<gene>
    <name evidence="4" type="ORF">MUK42_15796</name>
</gene>
<evidence type="ECO:0000256" key="2">
    <source>
        <dbReference type="ARBA" id="ARBA00022467"/>
    </source>
</evidence>
<dbReference type="GO" id="GO:0030863">
    <property type="term" value="C:cortical cytoskeleton"/>
    <property type="evidence" value="ECO:0007669"/>
    <property type="project" value="TreeGrafter"/>
</dbReference>
<evidence type="ECO:0000313" key="5">
    <source>
        <dbReference type="Proteomes" id="UP001055439"/>
    </source>
</evidence>
<dbReference type="PANTHER" id="PTHR10653:SF0">
    <property type="entry name" value="F-ACTIN-CAPPING PROTEIN SUBUNIT ALPHA"/>
    <property type="match status" value="1"/>
</dbReference>
<dbReference type="GO" id="GO:0030036">
    <property type="term" value="P:actin cytoskeleton organization"/>
    <property type="evidence" value="ECO:0007669"/>
    <property type="project" value="TreeGrafter"/>
</dbReference>
<organism evidence="4 5">
    <name type="scientific">Musa troglodytarum</name>
    <name type="common">fe'i banana</name>
    <dbReference type="NCBI Taxonomy" id="320322"/>
    <lineage>
        <taxon>Eukaryota</taxon>
        <taxon>Viridiplantae</taxon>
        <taxon>Streptophyta</taxon>
        <taxon>Embryophyta</taxon>
        <taxon>Tracheophyta</taxon>
        <taxon>Spermatophyta</taxon>
        <taxon>Magnoliopsida</taxon>
        <taxon>Liliopsida</taxon>
        <taxon>Zingiberales</taxon>
        <taxon>Musaceae</taxon>
        <taxon>Musa</taxon>
    </lineage>
</organism>
<protein>
    <submittedName>
        <fullName evidence="4">F-actin-capping protein subunit</fullName>
    </submittedName>
</protein>
<dbReference type="Pfam" id="PF05755">
    <property type="entry name" value="REF"/>
    <property type="match status" value="1"/>
</dbReference>
<name>A0A9E7H0Q0_9LILI</name>
<dbReference type="InterPro" id="IPR002189">
    <property type="entry name" value="CapZ_alpha"/>
</dbReference>
<keyword evidence="2" id="KW-0117">Actin capping</keyword>
<dbReference type="Pfam" id="PF01267">
    <property type="entry name" value="F-actin_cap_A"/>
    <property type="match status" value="2"/>
</dbReference>
<dbReference type="FunFam" id="3.30.1140.60:FF:000003">
    <property type="entry name" value="F-actin-capping protein subunit alpha"/>
    <property type="match status" value="1"/>
</dbReference>
<reference evidence="4" key="1">
    <citation type="submission" date="2022-05" db="EMBL/GenBank/DDBJ databases">
        <title>The Musa troglodytarum L. genome provides insights into the mechanism of non-climacteric behaviour and enrichment of carotenoids.</title>
        <authorList>
            <person name="Wang J."/>
        </authorList>
    </citation>
    <scope>NUCLEOTIDE SEQUENCE</scope>
    <source>
        <tissue evidence="4">Leaf</tissue>
    </source>
</reference>
<dbReference type="GO" id="GO:0051016">
    <property type="term" value="P:barbed-end actin filament capping"/>
    <property type="evidence" value="ECO:0007669"/>
    <property type="project" value="InterPro"/>
</dbReference>
<sequence length="551" mass="60184">MGSTTGFDLLPSSRACSEGPPPSFDSWKCVEAHGGVLKSGAGAMGKGGNRRGCGAKDFSLCPAHRDRSSPATMADSYAQTEEISREGERLKYLNFVHLAAMQAVVCLAMLYQIAKMNSGPLKPGVYLAEGAVKVVIGPVCERFRDVPFEFLKFLDHKTGESLTGVQQNVAALLKSALAQAYKVTRKAPDVALSFAGQVWRAGAAAAAAAASGVVKEVYVRCELVAERYAVAAWRSLNRLLLFPQVAQVLVRMAAYWAAKYNSAVETAAGRGYAVAQYLPTVPIEKIASVFLKDSEKSRRERTAKAELSGRQKAEIAKWFLANAPAGEIHYVAKDVRSILGDDGIYEMAAAEAYPVYNKAHLIALQMPDRSGDVLITAYGELDKNNYFDPRTAQVATVDHVKQVCINVRPASDEELPSPYIDEFRGTLADELSKYVGETYPKGTCAVYCISGKDAEGPGADFEFVIVGSHYFEEGNVHLDAKNEFKDSTIFQSPEDCAASITNIICHIETEFMASLEDLRRKLPVTRTLFPWHNTLQFSLTRDITRELEIGQ</sequence>
<dbReference type="AlphaFoldDB" id="A0A9E7H0Q0"/>
<dbReference type="GO" id="GO:0008290">
    <property type="term" value="C:F-actin capping protein complex"/>
    <property type="evidence" value="ECO:0007669"/>
    <property type="project" value="InterPro"/>
</dbReference>
<dbReference type="InterPro" id="IPR042489">
    <property type="entry name" value="CapZ_alpha_1"/>
</dbReference>
<dbReference type="InterPro" id="IPR037282">
    <property type="entry name" value="CapZ_alpha/beta"/>
</dbReference>
<comment type="similarity">
    <text evidence="1">Belongs to the REF/SRPP family.</text>
</comment>
<dbReference type="InterPro" id="IPR042276">
    <property type="entry name" value="CapZ_alpha/beta_2"/>
</dbReference>
<evidence type="ECO:0000256" key="3">
    <source>
        <dbReference type="ARBA" id="ARBA00023203"/>
    </source>
</evidence>
<dbReference type="GO" id="GO:0051015">
    <property type="term" value="F:actin filament binding"/>
    <property type="evidence" value="ECO:0007669"/>
    <property type="project" value="TreeGrafter"/>
</dbReference>
<dbReference type="SUPFAM" id="SSF90096">
    <property type="entry name" value="Subunits of heterodimeric actin filament capping protein Capz"/>
    <property type="match status" value="1"/>
</dbReference>
<dbReference type="Gene3D" id="3.90.1150.210">
    <property type="entry name" value="F-actin capping protein, beta subunit"/>
    <property type="match status" value="1"/>
</dbReference>
<accession>A0A9E7H0Q0</accession>
<dbReference type="EMBL" id="CP097510">
    <property type="protein sequence ID" value="URE24655.1"/>
    <property type="molecule type" value="Genomic_DNA"/>
</dbReference>
<evidence type="ECO:0000256" key="1">
    <source>
        <dbReference type="ARBA" id="ARBA00009737"/>
    </source>
</evidence>
<dbReference type="Gene3D" id="3.30.1140.60">
    <property type="entry name" value="F-actin capping protein, alpha subunit"/>
    <property type="match status" value="1"/>
</dbReference>
<dbReference type="InterPro" id="IPR008802">
    <property type="entry name" value="REF"/>
</dbReference>
<dbReference type="OrthoDB" id="340550at2759"/>
<keyword evidence="3" id="KW-0009">Actin-binding</keyword>
<proteinExistence type="inferred from homology"/>
<dbReference type="PANTHER" id="PTHR10653">
    <property type="entry name" value="F-ACTIN-CAPPING PROTEIN SUBUNIT ALPHA"/>
    <property type="match status" value="1"/>
</dbReference>
<dbReference type="Proteomes" id="UP001055439">
    <property type="component" value="Chromosome 8"/>
</dbReference>
<evidence type="ECO:0000313" key="4">
    <source>
        <dbReference type="EMBL" id="URE24655.1"/>
    </source>
</evidence>